<reference evidence="4" key="1">
    <citation type="submission" date="2019-12" db="EMBL/GenBank/DDBJ databases">
        <authorList>
            <person name="Scholes J."/>
        </authorList>
    </citation>
    <scope>NUCLEOTIDE SEQUENCE</scope>
</reference>
<keyword evidence="5" id="KW-1185">Reference proteome</keyword>
<organism evidence="4 5">
    <name type="scientific">Striga hermonthica</name>
    <name type="common">Purple witchweed</name>
    <name type="synonym">Buchnera hermonthica</name>
    <dbReference type="NCBI Taxonomy" id="68872"/>
    <lineage>
        <taxon>Eukaryota</taxon>
        <taxon>Viridiplantae</taxon>
        <taxon>Streptophyta</taxon>
        <taxon>Embryophyta</taxon>
        <taxon>Tracheophyta</taxon>
        <taxon>Spermatophyta</taxon>
        <taxon>Magnoliopsida</taxon>
        <taxon>eudicotyledons</taxon>
        <taxon>Gunneridae</taxon>
        <taxon>Pentapetalae</taxon>
        <taxon>asterids</taxon>
        <taxon>lamiids</taxon>
        <taxon>Lamiales</taxon>
        <taxon>Orobanchaceae</taxon>
        <taxon>Buchnereae</taxon>
        <taxon>Striga</taxon>
    </lineage>
</organism>
<evidence type="ECO:0000313" key="5">
    <source>
        <dbReference type="Proteomes" id="UP001153555"/>
    </source>
</evidence>
<feature type="domain" description="DUF7733" evidence="3">
    <location>
        <begin position="36"/>
        <end position="227"/>
    </location>
</feature>
<dbReference type="PANTHER" id="PTHR33829:SF1">
    <property type="entry name" value="TRANSMEMBRANE PROTEIN"/>
    <property type="match status" value="1"/>
</dbReference>
<keyword evidence="2" id="KW-1133">Transmembrane helix</keyword>
<dbReference type="EMBL" id="CACSLK010027831">
    <property type="protein sequence ID" value="CAA0830820.1"/>
    <property type="molecule type" value="Genomic_DNA"/>
</dbReference>
<comment type="caution">
    <text evidence="4">The sequence shown here is derived from an EMBL/GenBank/DDBJ whole genome shotgun (WGS) entry which is preliminary data.</text>
</comment>
<keyword evidence="2" id="KW-0472">Membrane</keyword>
<feature type="region of interest" description="Disordered" evidence="1">
    <location>
        <begin position="1"/>
        <end position="27"/>
    </location>
</feature>
<evidence type="ECO:0000256" key="2">
    <source>
        <dbReference type="SAM" id="Phobius"/>
    </source>
</evidence>
<dbReference type="InterPro" id="IPR056635">
    <property type="entry name" value="DUF7733"/>
</dbReference>
<protein>
    <recommendedName>
        <fullName evidence="3">DUF7733 domain-containing protein</fullName>
    </recommendedName>
</protein>
<dbReference type="Proteomes" id="UP001153555">
    <property type="component" value="Unassembled WGS sequence"/>
</dbReference>
<evidence type="ECO:0000313" key="4">
    <source>
        <dbReference type="EMBL" id="CAA0830820.1"/>
    </source>
</evidence>
<dbReference type="Pfam" id="PF24867">
    <property type="entry name" value="DUF7733"/>
    <property type="match status" value="1"/>
</dbReference>
<feature type="transmembrane region" description="Helical" evidence="2">
    <location>
        <begin position="198"/>
        <end position="219"/>
    </location>
</feature>
<evidence type="ECO:0000259" key="3">
    <source>
        <dbReference type="Pfam" id="PF24867"/>
    </source>
</evidence>
<accession>A0A9N7NHK0</accession>
<proteinExistence type="predicted"/>
<keyword evidence="2" id="KW-0812">Transmembrane</keyword>
<sequence>MSGGVGPPSDIPIHPDAPHPSAGPNPPTGGGRSFLTLRLLNALAVAVVLSASGMVTVQDVAFVVFSVFYFYFISRVAFPLAGSDQDPPIFGGKGALLTAYSLVGSVVGLFLPAAYICEGVYEGDREGIKAAAPHVFLLASQVFMEGVAAAAQFSLPVRVLVPVVYNSMRVLSVMEWLRNEISKAEAGSMRRLAVGRGLAAANLAYWGFNLFGFLLPVYMPKAFKAYYSKIKD</sequence>
<name>A0A9N7NHK0_STRHE</name>
<dbReference type="OrthoDB" id="1906194at2759"/>
<feature type="transmembrane region" description="Helical" evidence="2">
    <location>
        <begin position="62"/>
        <end position="82"/>
    </location>
</feature>
<feature type="transmembrane region" description="Helical" evidence="2">
    <location>
        <begin position="94"/>
        <end position="115"/>
    </location>
</feature>
<feature type="transmembrane region" description="Helical" evidence="2">
    <location>
        <begin position="35"/>
        <end position="55"/>
    </location>
</feature>
<dbReference type="PANTHER" id="PTHR33829">
    <property type="entry name" value="OSJNBA0044M19.10 PROTEIN"/>
    <property type="match status" value="1"/>
</dbReference>
<evidence type="ECO:0000256" key="1">
    <source>
        <dbReference type="SAM" id="MobiDB-lite"/>
    </source>
</evidence>
<gene>
    <name evidence="4" type="ORF">SHERM_26208</name>
</gene>
<dbReference type="AlphaFoldDB" id="A0A9N7NHK0"/>